<keyword evidence="5 8" id="KW-0812">Transmembrane</keyword>
<keyword evidence="7 8" id="KW-0472">Membrane</keyword>
<feature type="transmembrane region" description="Helical" evidence="8">
    <location>
        <begin position="470"/>
        <end position="497"/>
    </location>
</feature>
<feature type="transmembrane region" description="Helical" evidence="8">
    <location>
        <begin position="367"/>
        <end position="387"/>
    </location>
</feature>
<keyword evidence="4" id="KW-0997">Cell inner membrane</keyword>
<accession>A0A7I9VGL7</accession>
<dbReference type="InterPro" id="IPR001036">
    <property type="entry name" value="Acrflvin-R"/>
</dbReference>
<dbReference type="Gene3D" id="1.20.1640.10">
    <property type="entry name" value="Multidrug efflux transporter AcrB transmembrane domain"/>
    <property type="match status" value="2"/>
</dbReference>
<dbReference type="EMBL" id="BJTG01000001">
    <property type="protein sequence ID" value="GEJ55546.1"/>
    <property type="molecule type" value="Genomic_DNA"/>
</dbReference>
<evidence type="ECO:0000256" key="4">
    <source>
        <dbReference type="ARBA" id="ARBA00022519"/>
    </source>
</evidence>
<dbReference type="SUPFAM" id="SSF82693">
    <property type="entry name" value="Multidrug efflux transporter AcrB pore domain, PN1, PN2, PC1 and PC2 subdomains"/>
    <property type="match status" value="4"/>
</dbReference>
<evidence type="ECO:0000256" key="7">
    <source>
        <dbReference type="ARBA" id="ARBA00023136"/>
    </source>
</evidence>
<feature type="transmembrane region" description="Helical" evidence="8">
    <location>
        <begin position="962"/>
        <end position="981"/>
    </location>
</feature>
<dbReference type="GO" id="GO:0005886">
    <property type="term" value="C:plasma membrane"/>
    <property type="evidence" value="ECO:0007669"/>
    <property type="project" value="UniProtKB-SubCell"/>
</dbReference>
<keyword evidence="6 8" id="KW-1133">Transmembrane helix</keyword>
<name>A0A7I9VGL7_9BACT</name>
<comment type="caution">
    <text evidence="9">The sequence shown here is derived from an EMBL/GenBank/DDBJ whole genome shotgun (WGS) entry which is preliminary data.</text>
</comment>
<feature type="transmembrane region" description="Helical" evidence="8">
    <location>
        <begin position="341"/>
        <end position="360"/>
    </location>
</feature>
<keyword evidence="2" id="KW-0813">Transport</keyword>
<feature type="transmembrane region" description="Helical" evidence="8">
    <location>
        <begin position="993"/>
        <end position="1019"/>
    </location>
</feature>
<comment type="subcellular location">
    <subcellularLocation>
        <location evidence="1">Cell inner membrane</location>
        <topology evidence="1">Multi-pass membrane protein</topology>
    </subcellularLocation>
</comment>
<evidence type="ECO:0000313" key="9">
    <source>
        <dbReference type="EMBL" id="GEJ55546.1"/>
    </source>
</evidence>
<dbReference type="InterPro" id="IPR027463">
    <property type="entry name" value="AcrB_DN_DC_subdom"/>
</dbReference>
<evidence type="ECO:0000256" key="5">
    <source>
        <dbReference type="ARBA" id="ARBA00022692"/>
    </source>
</evidence>
<dbReference type="FunFam" id="1.20.1640.10:FF:000001">
    <property type="entry name" value="Efflux pump membrane transporter"/>
    <property type="match status" value="1"/>
</dbReference>
<evidence type="ECO:0000256" key="8">
    <source>
        <dbReference type="SAM" id="Phobius"/>
    </source>
</evidence>
<feature type="transmembrane region" description="Helical" evidence="8">
    <location>
        <begin position="876"/>
        <end position="896"/>
    </location>
</feature>
<feature type="transmembrane region" description="Helical" evidence="8">
    <location>
        <begin position="916"/>
        <end position="941"/>
    </location>
</feature>
<feature type="transmembrane region" description="Helical" evidence="8">
    <location>
        <begin position="438"/>
        <end position="458"/>
    </location>
</feature>
<dbReference type="SUPFAM" id="SSF82866">
    <property type="entry name" value="Multidrug efflux transporter AcrB transmembrane domain"/>
    <property type="match status" value="2"/>
</dbReference>
<dbReference type="PANTHER" id="PTHR32063">
    <property type="match status" value="1"/>
</dbReference>
<dbReference type="Proteomes" id="UP000503640">
    <property type="component" value="Unassembled WGS sequence"/>
</dbReference>
<evidence type="ECO:0000313" key="10">
    <source>
        <dbReference type="Proteomes" id="UP000503640"/>
    </source>
</evidence>
<dbReference type="Gene3D" id="3.30.70.1320">
    <property type="entry name" value="Multidrug efflux transporter AcrB pore domain like"/>
    <property type="match status" value="1"/>
</dbReference>
<dbReference type="PANTHER" id="PTHR32063:SF14">
    <property type="entry name" value="BLL4319 PROTEIN"/>
    <property type="match status" value="1"/>
</dbReference>
<dbReference type="Pfam" id="PF00873">
    <property type="entry name" value="ACR_tran"/>
    <property type="match status" value="1"/>
</dbReference>
<organism evidence="9 10">
    <name type="scientific">Anaeromyxobacter diazotrophicus</name>
    <dbReference type="NCBI Taxonomy" id="2590199"/>
    <lineage>
        <taxon>Bacteria</taxon>
        <taxon>Pseudomonadati</taxon>
        <taxon>Myxococcota</taxon>
        <taxon>Myxococcia</taxon>
        <taxon>Myxococcales</taxon>
        <taxon>Cystobacterineae</taxon>
        <taxon>Anaeromyxobacteraceae</taxon>
        <taxon>Anaeromyxobacter</taxon>
    </lineage>
</organism>
<evidence type="ECO:0000256" key="1">
    <source>
        <dbReference type="ARBA" id="ARBA00004429"/>
    </source>
</evidence>
<feature type="transmembrane region" description="Helical" evidence="8">
    <location>
        <begin position="532"/>
        <end position="549"/>
    </location>
</feature>
<feature type="transmembrane region" description="Helical" evidence="8">
    <location>
        <begin position="393"/>
        <end position="417"/>
    </location>
</feature>
<keyword evidence="3" id="KW-1003">Cell membrane</keyword>
<evidence type="ECO:0000256" key="2">
    <source>
        <dbReference type="ARBA" id="ARBA00022448"/>
    </source>
</evidence>
<feature type="transmembrane region" description="Helical" evidence="8">
    <location>
        <begin position="850"/>
        <end position="869"/>
    </location>
</feature>
<dbReference type="GO" id="GO:0042910">
    <property type="term" value="F:xenobiotic transmembrane transporter activity"/>
    <property type="evidence" value="ECO:0007669"/>
    <property type="project" value="TreeGrafter"/>
</dbReference>
<dbReference type="PRINTS" id="PR00702">
    <property type="entry name" value="ACRIFLAVINRP"/>
</dbReference>
<keyword evidence="10" id="KW-1185">Reference proteome</keyword>
<reference evidence="10" key="1">
    <citation type="journal article" date="2020" name="Appl. Environ. Microbiol.">
        <title>Diazotrophic Anaeromyxobacter Isolates from Soils.</title>
        <authorList>
            <person name="Masuda Y."/>
            <person name="Yamanaka H."/>
            <person name="Xu Z.X."/>
            <person name="Shiratori Y."/>
            <person name="Aono T."/>
            <person name="Amachi S."/>
            <person name="Senoo K."/>
            <person name="Itoh H."/>
        </authorList>
    </citation>
    <scope>NUCLEOTIDE SEQUENCE [LARGE SCALE GENOMIC DNA]</scope>
    <source>
        <strain evidence="10">R267</strain>
    </source>
</reference>
<proteinExistence type="predicted"/>
<dbReference type="Gene3D" id="3.30.2090.10">
    <property type="entry name" value="Multidrug efflux transporter AcrB TolC docking domain, DN and DC subdomains"/>
    <property type="match status" value="2"/>
</dbReference>
<evidence type="ECO:0000256" key="3">
    <source>
        <dbReference type="ARBA" id="ARBA00022475"/>
    </source>
</evidence>
<gene>
    <name evidence="9" type="ORF">AMYX_02870</name>
</gene>
<protein>
    <submittedName>
        <fullName evidence="9">Acriflavine resistance protein B</fullName>
    </submittedName>
</protein>
<dbReference type="Gene3D" id="3.30.70.1430">
    <property type="entry name" value="Multidrug efflux transporter AcrB pore domain"/>
    <property type="match status" value="2"/>
</dbReference>
<dbReference type="Gene3D" id="3.30.70.1440">
    <property type="entry name" value="Multidrug efflux transporter AcrB pore domain"/>
    <property type="match status" value="1"/>
</dbReference>
<dbReference type="AlphaFoldDB" id="A0A7I9VGL7"/>
<dbReference type="SUPFAM" id="SSF82714">
    <property type="entry name" value="Multidrug efflux transporter AcrB TolC docking domain, DN and DC subdomains"/>
    <property type="match status" value="2"/>
</dbReference>
<sequence length="1057" mass="114562">MKGAERAMRFTDIFIRRPVIAVVVSLVIVIAGIQAIRTLNARQYPRSENAEITVTTTYVGANAELVRGFITTPLERVIAAADGIDYIESESKQNVSIIRARLRLNYDATRALSEIGSKVDQVRGDLPPDAEVPVLSIVSADSQFASTYLSFSSAFLKQNEITDYLVRVVQPRLSAIQGVQRADIIGARTFAMRIWLKPDRMAALNVSPAQVRQALAANNYLAAVGQTKGSLVQVNLTANTDLHSEKEFRELVVREKDGATVRLGDIADVVLGAEDYDTAVNFNGQTAVFIGVWALPNANALEVVQRVRAEMASLQQDLPEQIQARVAYDATDYIRSAIHEVQTTLTETLLIVVLVIFLFLGSLRSVLIPVVAIPVSLIGAVFLMQVFGFTVNLLTLLAIVLSVGLVVDDAIVVVENVERHLREGARPVDAAILGVRELVGPIIAMTITLAAVYAPIAFQGGLTGSLFREFALTLAGAVAISGVVALTLSPMMSAYLLRREERGLAARISRGFERIKAVYARLLDRSLSGSRGSIYAAWIVLSLLALAMFSQAPRELAPTEDQGVILGVVNTPSNSTADQLAPLTHEVFRTVKDLPESSFVFQVTSPDTGFWGTTLTPWEDRKRNAFQILPEVTARVSRIPGIETFPILPPALPGGGQFPVEFVIASTADTAQVLELAKKVQERAVASKMFAFPPLIDVKVDQPSSEVELDREKVAQLGLNLQGVGQDLGAATGGHFVNRFSIGGRSYKVIPQVLRSERLNPEQLKDIYVNGRDGQLVSLDSIARIRDTVTPRSLNRFQQLNSVKISGVAMRPLDEALRFLEGESAKILPKGYTLDYTGESRQLRTEGNKFVPAFLLAVVLIFLVLAAQFNSFRDPFVILAGSVPLGMFGAMVMMFLKMPNPTLHYFTDGWTTTLNVYSQVGLVTLVGLVAKNGILIVEFANKLQEQGLSKLEAVKSAAVTRLRPILMTSVATVLGHFPLTLVTGPGAKARNSIGLVLVSGMAIGTVFTLFFLPAIYLLIARDHRAAARGEPATDDVPAANAEALDLPIHAAREATPS</sequence>
<evidence type="ECO:0000256" key="6">
    <source>
        <dbReference type="ARBA" id="ARBA00022989"/>
    </source>
</evidence>